<sequence length="100" mass="11150">MLELVGAEDKAVQLVLLIRRRQLWIRRWPRTERHPNLARRRGSLRPVSRTRGLLRATARAAEVWARDGRVWAPAARGPAVRGSGVRAQEAGAWGWPAGGG</sequence>
<accession>A0A368PLS8</accession>
<evidence type="ECO:0000313" key="1">
    <source>
        <dbReference type="EMBL" id="RCV06563.1"/>
    </source>
</evidence>
<organism evidence="1">
    <name type="scientific">Setaria italica</name>
    <name type="common">Foxtail millet</name>
    <name type="synonym">Panicum italicum</name>
    <dbReference type="NCBI Taxonomy" id="4555"/>
    <lineage>
        <taxon>Eukaryota</taxon>
        <taxon>Viridiplantae</taxon>
        <taxon>Streptophyta</taxon>
        <taxon>Embryophyta</taxon>
        <taxon>Tracheophyta</taxon>
        <taxon>Spermatophyta</taxon>
        <taxon>Magnoliopsida</taxon>
        <taxon>Liliopsida</taxon>
        <taxon>Poales</taxon>
        <taxon>Poaceae</taxon>
        <taxon>PACMAD clade</taxon>
        <taxon>Panicoideae</taxon>
        <taxon>Panicodae</taxon>
        <taxon>Paniceae</taxon>
        <taxon>Cenchrinae</taxon>
        <taxon>Setaria</taxon>
    </lineage>
</organism>
<name>A0A368PLS8_SETIT</name>
<reference evidence="1" key="1">
    <citation type="journal article" date="2012" name="Nat. Biotechnol.">
        <title>Reference genome sequence of the model plant Setaria.</title>
        <authorList>
            <person name="Bennetzen J.L."/>
            <person name="Schmutz J."/>
            <person name="Wang H."/>
            <person name="Percifield R."/>
            <person name="Hawkins J."/>
            <person name="Pontaroli A.C."/>
            <person name="Estep M."/>
            <person name="Feng L."/>
            <person name="Vaughn J.N."/>
            <person name="Grimwood J."/>
            <person name="Jenkins J."/>
            <person name="Barry K."/>
            <person name="Lindquist E."/>
            <person name="Hellsten U."/>
            <person name="Deshpande S."/>
            <person name="Wang X."/>
            <person name="Wu X."/>
            <person name="Mitros T."/>
            <person name="Triplett J."/>
            <person name="Yang X."/>
            <person name="Ye C.Y."/>
            <person name="Mauro-Herrera M."/>
            <person name="Wang L."/>
            <person name="Li P."/>
            <person name="Sharma M."/>
            <person name="Sharma R."/>
            <person name="Ronald P.C."/>
            <person name="Panaud O."/>
            <person name="Kellogg E.A."/>
            <person name="Brutnell T.P."/>
            <person name="Doust A.N."/>
            <person name="Tuskan G.A."/>
            <person name="Rokhsar D."/>
            <person name="Devos K.M."/>
        </authorList>
    </citation>
    <scope>NUCLEOTIDE SEQUENCE [LARGE SCALE GENOMIC DNA]</scope>
    <source>
        <strain evidence="1">Yugu1</strain>
    </source>
</reference>
<dbReference type="AlphaFoldDB" id="A0A368PLS8"/>
<reference evidence="1" key="2">
    <citation type="submission" date="2015-07" db="EMBL/GenBank/DDBJ databases">
        <authorList>
            <person name="Noorani M."/>
        </authorList>
    </citation>
    <scope>NUCLEOTIDE SEQUENCE</scope>
    <source>
        <strain evidence="1">Yugu1</strain>
    </source>
</reference>
<gene>
    <name evidence="1" type="ORF">SETIT_1G172700v2</name>
</gene>
<proteinExistence type="predicted"/>
<protein>
    <submittedName>
        <fullName evidence="1">Uncharacterized protein</fullName>
    </submittedName>
</protein>
<dbReference type="EMBL" id="CM003528">
    <property type="protein sequence ID" value="RCV06563.1"/>
    <property type="molecule type" value="Genomic_DNA"/>
</dbReference>